<dbReference type="Pfam" id="PF01867">
    <property type="entry name" value="Cas_Cas1"/>
    <property type="match status" value="1"/>
</dbReference>
<dbReference type="AlphaFoldDB" id="A0A133PK41"/>
<dbReference type="EC" id="3.1.-.-" evidence="10"/>
<evidence type="ECO:0000256" key="7">
    <source>
        <dbReference type="ARBA" id="ARBA00023125"/>
    </source>
</evidence>
<organism evidence="11">
    <name type="scientific">Peptoniphilus harei</name>
    <dbReference type="NCBI Taxonomy" id="54005"/>
    <lineage>
        <taxon>Bacteria</taxon>
        <taxon>Bacillati</taxon>
        <taxon>Bacillota</taxon>
        <taxon>Tissierellia</taxon>
        <taxon>Tissierellales</taxon>
        <taxon>Peptoniphilaceae</taxon>
        <taxon>Peptoniphilus</taxon>
    </lineage>
</organism>
<keyword evidence="3 10" id="KW-0255">Endonuclease</keyword>
<keyword evidence="4 10" id="KW-0378">Hydrolase</keyword>
<evidence type="ECO:0000313" key="11">
    <source>
        <dbReference type="EMBL" id="KXA28918.1"/>
    </source>
</evidence>
<dbReference type="GO" id="GO:0003677">
    <property type="term" value="F:DNA binding"/>
    <property type="evidence" value="ECO:0007669"/>
    <property type="project" value="UniProtKB-KW"/>
</dbReference>
<dbReference type="Gene3D" id="1.20.120.920">
    <property type="entry name" value="CRISPR-associated endonuclease Cas1, C-terminal domain"/>
    <property type="match status" value="1"/>
</dbReference>
<dbReference type="InterPro" id="IPR050646">
    <property type="entry name" value="Cas1"/>
</dbReference>
<evidence type="ECO:0000256" key="4">
    <source>
        <dbReference type="ARBA" id="ARBA00022801"/>
    </source>
</evidence>
<dbReference type="GO" id="GO:0016787">
    <property type="term" value="F:hydrolase activity"/>
    <property type="evidence" value="ECO:0007669"/>
    <property type="project" value="UniProtKB-KW"/>
</dbReference>
<protein>
    <recommendedName>
        <fullName evidence="10">CRISPR-associated endonuclease Cas1</fullName>
        <ecNumber evidence="10">3.1.-.-</ecNumber>
    </recommendedName>
</protein>
<dbReference type="EMBL" id="LRQE01000039">
    <property type="protein sequence ID" value="KXA28918.1"/>
    <property type="molecule type" value="Genomic_DNA"/>
</dbReference>
<gene>
    <name evidence="10" type="primary">cas1</name>
    <name evidence="11" type="ORF">HMPREF3229_01550</name>
</gene>
<dbReference type="GO" id="GO:0004520">
    <property type="term" value="F:DNA endonuclease activity"/>
    <property type="evidence" value="ECO:0007669"/>
    <property type="project" value="InterPro"/>
</dbReference>
<feature type="binding site" evidence="10">
    <location>
        <position position="233"/>
    </location>
    <ligand>
        <name>Mn(2+)</name>
        <dbReference type="ChEBI" id="CHEBI:29035"/>
    </ligand>
</feature>
<keyword evidence="6 10" id="KW-0051">Antiviral defense</keyword>
<dbReference type="GO" id="GO:0046872">
    <property type="term" value="F:metal ion binding"/>
    <property type="evidence" value="ECO:0007669"/>
    <property type="project" value="UniProtKB-UniRule"/>
</dbReference>
<evidence type="ECO:0000256" key="8">
    <source>
        <dbReference type="ARBA" id="ARBA00023211"/>
    </source>
</evidence>
<dbReference type="PANTHER" id="PTHR34353:SF2">
    <property type="entry name" value="CRISPR-ASSOCIATED ENDONUCLEASE CAS1 1"/>
    <property type="match status" value="1"/>
</dbReference>
<feature type="binding site" evidence="10">
    <location>
        <position position="248"/>
    </location>
    <ligand>
        <name>Mn(2+)</name>
        <dbReference type="ChEBI" id="CHEBI:29035"/>
    </ligand>
</feature>
<dbReference type="NCBIfam" id="TIGR00287">
    <property type="entry name" value="cas1"/>
    <property type="match status" value="1"/>
</dbReference>
<dbReference type="RefSeq" id="WP_060800543.1">
    <property type="nucleotide sequence ID" value="NZ_KQ957105.1"/>
</dbReference>
<comment type="function">
    <text evidence="10">CRISPR (clustered regularly interspaced short palindromic repeat), is an adaptive immune system that provides protection against mobile genetic elements (viruses, transposable elements and conjugative plasmids). CRISPR clusters contain spacers, sequences complementary to antecedent mobile elements, and target invading nucleic acids. CRISPR clusters are transcribed and processed into CRISPR RNA (crRNA). Acts as a dsDNA endonuclease. Involved in the integration of spacer DNA into the CRISPR cassette.</text>
</comment>
<keyword evidence="7 10" id="KW-0238">DNA-binding</keyword>
<reference evidence="11 12" key="1">
    <citation type="submission" date="2016-01" db="EMBL/GenBank/DDBJ databases">
        <authorList>
            <person name="Oliw E.H."/>
        </authorList>
    </citation>
    <scope>NUCLEOTIDE SEQUENCE [LARGE SCALE GENOMIC DNA]</scope>
    <source>
        <strain evidence="11 12">CMW7756A</strain>
    </source>
</reference>
<name>A0A133PK41_9FIRM</name>
<evidence type="ECO:0000256" key="6">
    <source>
        <dbReference type="ARBA" id="ARBA00023118"/>
    </source>
</evidence>
<evidence type="ECO:0000256" key="1">
    <source>
        <dbReference type="ARBA" id="ARBA00022722"/>
    </source>
</evidence>
<accession>A0A133PK41</accession>
<comment type="subunit">
    <text evidence="9 10">Homodimer, forms a heterotetramer with a Cas2 homodimer.</text>
</comment>
<comment type="similarity">
    <text evidence="10">Belongs to the CRISPR-associated endonuclease Cas1 family.</text>
</comment>
<dbReference type="InterPro" id="IPR002729">
    <property type="entry name" value="CRISPR-assoc_Cas1"/>
</dbReference>
<evidence type="ECO:0000256" key="10">
    <source>
        <dbReference type="HAMAP-Rule" id="MF_01470"/>
    </source>
</evidence>
<evidence type="ECO:0000256" key="3">
    <source>
        <dbReference type="ARBA" id="ARBA00022759"/>
    </source>
</evidence>
<dbReference type="HAMAP" id="MF_01470">
    <property type="entry name" value="Cas1"/>
    <property type="match status" value="1"/>
</dbReference>
<dbReference type="InterPro" id="IPR042206">
    <property type="entry name" value="CRISPR-assoc_Cas1_C"/>
</dbReference>
<sequence>MKKLLNTLYVTNPNYYLRKEGRNISITEDSNRIARYPIHILKQIVCFNYMGVSPDLMKMCMEENVAITFFTPYGKYCGRVIGASYGNIYTRKKQYKMQDSEESLDFVKNIIYAKAYNSRKVLIRGKLDNKGKVDVKRLEEVIEAIKLLMLEIKNCENKDSVRGIEGIIAKGYFSVLDELIIKQREDFFFIDRSKRPPMDRFNALISFLYSLLTNNIAAALEGVGIDSYAGFFHTDRPGRVSMALDIIEEMRSFLVDKFTLSMINLNRINKNHFEVKENGATLLNEKGRQVVLENWNKREQEEIYHPFLEENIKIGLLPHVQALLLNSYLRGDIEAYPPFMIGG</sequence>
<keyword evidence="1 10" id="KW-0540">Nuclease</keyword>
<keyword evidence="8 10" id="KW-0464">Manganese</keyword>
<dbReference type="NCBIfam" id="TIGR03640">
    <property type="entry name" value="cas1_DVULG"/>
    <property type="match status" value="1"/>
</dbReference>
<comment type="cofactor">
    <cofactor evidence="10">
        <name>Mg(2+)</name>
        <dbReference type="ChEBI" id="CHEBI:18420"/>
    </cofactor>
    <cofactor evidence="10">
        <name>Mn(2+)</name>
        <dbReference type="ChEBI" id="CHEBI:29035"/>
    </cofactor>
</comment>
<dbReference type="Gene3D" id="3.100.10.20">
    <property type="entry name" value="CRISPR-associated endonuclease Cas1, N-terminal domain"/>
    <property type="match status" value="1"/>
</dbReference>
<evidence type="ECO:0000313" key="12">
    <source>
        <dbReference type="Proteomes" id="UP000070174"/>
    </source>
</evidence>
<dbReference type="InterPro" id="IPR042211">
    <property type="entry name" value="CRISPR-assoc_Cas1_N"/>
</dbReference>
<evidence type="ECO:0000256" key="9">
    <source>
        <dbReference type="ARBA" id="ARBA00038592"/>
    </source>
</evidence>
<dbReference type="Proteomes" id="UP000070174">
    <property type="component" value="Unassembled WGS sequence"/>
</dbReference>
<dbReference type="PATRIC" id="fig|54005.3.peg.1513"/>
<dbReference type="PANTHER" id="PTHR34353">
    <property type="entry name" value="CRISPR-ASSOCIATED ENDONUCLEASE CAS1 1"/>
    <property type="match status" value="1"/>
</dbReference>
<feature type="binding site" evidence="10">
    <location>
        <position position="165"/>
    </location>
    <ligand>
        <name>Mn(2+)</name>
        <dbReference type="ChEBI" id="CHEBI:29035"/>
    </ligand>
</feature>
<comment type="caution">
    <text evidence="11">The sequence shown here is derived from an EMBL/GenBank/DDBJ whole genome shotgun (WGS) entry which is preliminary data.</text>
</comment>
<evidence type="ECO:0000256" key="5">
    <source>
        <dbReference type="ARBA" id="ARBA00022842"/>
    </source>
</evidence>
<proteinExistence type="inferred from homology"/>
<dbReference type="InterPro" id="IPR019856">
    <property type="entry name" value="CRISPR-assoc_Cas1_DVULG"/>
</dbReference>
<dbReference type="GO" id="GO:0043571">
    <property type="term" value="P:maintenance of CRISPR repeat elements"/>
    <property type="evidence" value="ECO:0007669"/>
    <property type="project" value="UniProtKB-UniRule"/>
</dbReference>
<keyword evidence="2 10" id="KW-0479">Metal-binding</keyword>
<keyword evidence="5 10" id="KW-0460">Magnesium</keyword>
<dbReference type="GO" id="GO:0051607">
    <property type="term" value="P:defense response to virus"/>
    <property type="evidence" value="ECO:0007669"/>
    <property type="project" value="UniProtKB-UniRule"/>
</dbReference>
<evidence type="ECO:0000256" key="2">
    <source>
        <dbReference type="ARBA" id="ARBA00022723"/>
    </source>
</evidence>